<dbReference type="InterPro" id="IPR028098">
    <property type="entry name" value="Glyco_trans_4-like_N"/>
</dbReference>
<accession>A0A143YR78</accession>
<evidence type="ECO:0000313" key="4">
    <source>
        <dbReference type="Proteomes" id="UP000242754"/>
    </source>
</evidence>
<dbReference type="InterPro" id="IPR001296">
    <property type="entry name" value="Glyco_trans_1"/>
</dbReference>
<sequence>MSGNSKRICFCSGAISRSGGTERVGTIIANELCQRGYEVYILSFWDHGKSYFEIDKRIEISYLLKPREGKLYRTYIYPIVKLHNFIKKKKIDVFIDIDTTLTAYSAHAVKGTRCKLISWEHFNYWTMMEDRKRIKAKLLAKKYADKIVVLTKTDLQKHTDSMNISKDKICNIYNPSPFKFNSNYNYNSKQFISVGRLTHQKGYDLLLEAWSIFEKENKQWHLNLVGNGEDEIKLKEKCKELSLQNFIFVGETKNVKEYYQNSSCYLLSSRYEGFPMVILEAQSFGLPVIAFNCKTGPAEMIENEVNGYLVEELNVNELARKMIDFAEQRERAERMSIEATKSVANLSIEKIGVQWEDLIESLFE</sequence>
<feature type="domain" description="Glycosyl transferase family 1" evidence="1">
    <location>
        <begin position="180"/>
        <end position="341"/>
    </location>
</feature>
<keyword evidence="4" id="KW-1185">Reference proteome</keyword>
<dbReference type="EMBL" id="FJNE01000006">
    <property type="protein sequence ID" value="CZQ96571.1"/>
    <property type="molecule type" value="Genomic_DNA"/>
</dbReference>
<name>A0A143YR78_9LACT</name>
<dbReference type="PANTHER" id="PTHR12526">
    <property type="entry name" value="GLYCOSYLTRANSFERASE"/>
    <property type="match status" value="1"/>
</dbReference>
<dbReference type="RefSeq" id="WP_245825787.1">
    <property type="nucleotide sequence ID" value="NZ_FJNE01000006.1"/>
</dbReference>
<dbReference type="PANTHER" id="PTHR12526:SF630">
    <property type="entry name" value="GLYCOSYLTRANSFERASE"/>
    <property type="match status" value="1"/>
</dbReference>
<dbReference type="AlphaFoldDB" id="A0A143YR78"/>
<dbReference type="Proteomes" id="UP000242754">
    <property type="component" value="Unassembled WGS sequence"/>
</dbReference>
<evidence type="ECO:0000259" key="1">
    <source>
        <dbReference type="Pfam" id="PF00534"/>
    </source>
</evidence>
<dbReference type="Pfam" id="PF00534">
    <property type="entry name" value="Glycos_transf_1"/>
    <property type="match status" value="1"/>
</dbReference>
<keyword evidence="3" id="KW-0808">Transferase</keyword>
<dbReference type="Pfam" id="PF13439">
    <property type="entry name" value="Glyco_transf_4"/>
    <property type="match status" value="1"/>
</dbReference>
<dbReference type="Gene3D" id="3.40.50.2000">
    <property type="entry name" value="Glycogen Phosphorylase B"/>
    <property type="match status" value="2"/>
</dbReference>
<reference evidence="3 4" key="1">
    <citation type="submission" date="2016-02" db="EMBL/GenBank/DDBJ databases">
        <authorList>
            <person name="Wen L."/>
            <person name="He K."/>
            <person name="Yang H."/>
        </authorList>
    </citation>
    <scope>NUCLEOTIDE SEQUENCE [LARGE SCALE GENOMIC DNA]</scope>
    <source>
        <strain evidence="3">Trichococcus palustris</strain>
    </source>
</reference>
<protein>
    <submittedName>
        <fullName evidence="3">Glycosyl transferases group 1</fullName>
    </submittedName>
</protein>
<proteinExistence type="predicted"/>
<evidence type="ECO:0000259" key="2">
    <source>
        <dbReference type="Pfam" id="PF13439"/>
    </source>
</evidence>
<evidence type="ECO:0000313" key="3">
    <source>
        <dbReference type="EMBL" id="CZQ96571.1"/>
    </source>
</evidence>
<dbReference type="SUPFAM" id="SSF53756">
    <property type="entry name" value="UDP-Glycosyltransferase/glycogen phosphorylase"/>
    <property type="match status" value="1"/>
</dbReference>
<feature type="domain" description="Glycosyltransferase subfamily 4-like N-terminal" evidence="2">
    <location>
        <begin position="19"/>
        <end position="175"/>
    </location>
</feature>
<gene>
    <name evidence="3" type="ORF">Tpal_2025</name>
</gene>
<dbReference type="GO" id="GO:0016757">
    <property type="term" value="F:glycosyltransferase activity"/>
    <property type="evidence" value="ECO:0007669"/>
    <property type="project" value="InterPro"/>
</dbReference>
<organism evidence="3 4">
    <name type="scientific">Trichococcus palustris</name>
    <dbReference type="NCBI Taxonomy" id="140314"/>
    <lineage>
        <taxon>Bacteria</taxon>
        <taxon>Bacillati</taxon>
        <taxon>Bacillota</taxon>
        <taxon>Bacilli</taxon>
        <taxon>Lactobacillales</taxon>
        <taxon>Carnobacteriaceae</taxon>
        <taxon>Trichococcus</taxon>
    </lineage>
</organism>
<dbReference type="CDD" id="cd03820">
    <property type="entry name" value="GT4_AmsD-like"/>
    <property type="match status" value="1"/>
</dbReference>
<dbReference type="STRING" id="140314.SAMN04488076_10462"/>